<reference evidence="4" key="2">
    <citation type="submission" date="2013-07" db="EMBL/GenBank/DDBJ databases">
        <authorList>
            <consortium name="The Broad Institute Genome Sequencing Platform"/>
            <person name="Cuomo C."/>
            <person name="Litvintseva A."/>
            <person name="Chen Y."/>
            <person name="Heitman J."/>
            <person name="Sun S."/>
            <person name="Springer D."/>
            <person name="Dromer F."/>
            <person name="Young S.K."/>
            <person name="Zeng Q."/>
            <person name="Gargeya S."/>
            <person name="Fitzgerald M."/>
            <person name="Abouelleil A."/>
            <person name="Alvarado L."/>
            <person name="Berlin A.M."/>
            <person name="Chapman S.B."/>
            <person name="Dewar J."/>
            <person name="Goldberg J."/>
            <person name="Griggs A."/>
            <person name="Gujja S."/>
            <person name="Hansen M."/>
            <person name="Howarth C."/>
            <person name="Imamovic A."/>
            <person name="Larimer J."/>
            <person name="McCowan C."/>
            <person name="Murphy C."/>
            <person name="Pearson M."/>
            <person name="Priest M."/>
            <person name="Roberts A."/>
            <person name="Saif S."/>
            <person name="Shea T."/>
            <person name="Sykes S."/>
            <person name="Wortman J."/>
            <person name="Nusbaum C."/>
            <person name="Birren B."/>
        </authorList>
    </citation>
    <scope>NUCLEOTIDE SEQUENCE</scope>
    <source>
        <strain evidence="4">CBS 10737</strain>
    </source>
</reference>
<keyword evidence="5" id="KW-1185">Reference proteome</keyword>
<organism evidence="3">
    <name type="scientific">Kwoniella pini CBS 10737</name>
    <dbReference type="NCBI Taxonomy" id="1296096"/>
    <lineage>
        <taxon>Eukaryota</taxon>
        <taxon>Fungi</taxon>
        <taxon>Dikarya</taxon>
        <taxon>Basidiomycota</taxon>
        <taxon>Agaricomycotina</taxon>
        <taxon>Tremellomycetes</taxon>
        <taxon>Tremellales</taxon>
        <taxon>Cryptococcaceae</taxon>
        <taxon>Kwoniella</taxon>
    </lineage>
</organism>
<name>A0A1B9I9X8_9TREE</name>
<protein>
    <submittedName>
        <fullName evidence="3">Uncharacterized protein</fullName>
    </submittedName>
</protein>
<keyword evidence="2" id="KW-1133">Transmembrane helix</keyword>
<dbReference type="GeneID" id="30169866"/>
<dbReference type="InterPro" id="IPR029164">
    <property type="entry name" value="PIG-Y"/>
</dbReference>
<proteinExistence type="predicted"/>
<evidence type="ECO:0000256" key="2">
    <source>
        <dbReference type="SAM" id="Phobius"/>
    </source>
</evidence>
<reference evidence="3" key="3">
    <citation type="submission" date="2016-07" db="EMBL/GenBank/DDBJ databases">
        <title>Evolution of pathogenesis and genome organization in the Tremellales.</title>
        <authorList>
            <person name="Cuomo C."/>
            <person name="Litvintseva A."/>
            <person name="Heitman J."/>
            <person name="Chen Y."/>
            <person name="Sun S."/>
            <person name="Springer D."/>
            <person name="Dromer F."/>
            <person name="Young S."/>
            <person name="Zeng Q."/>
            <person name="Chapman S."/>
            <person name="Gujja S."/>
            <person name="Saif S."/>
            <person name="Birren B."/>
        </authorList>
    </citation>
    <scope>NUCLEOTIDE SEQUENCE</scope>
    <source>
        <strain evidence="3">CBS 10737</strain>
    </source>
</reference>
<dbReference type="OrthoDB" id="2157498at2759"/>
<feature type="compositionally biased region" description="Basic and acidic residues" evidence="1">
    <location>
        <begin position="1"/>
        <end position="18"/>
    </location>
</feature>
<dbReference type="AlphaFoldDB" id="A0A1B9I9X8"/>
<dbReference type="RefSeq" id="XP_019013430.1">
    <property type="nucleotide sequence ID" value="XM_019153269.1"/>
</dbReference>
<reference evidence="4" key="4">
    <citation type="submission" date="2024-02" db="EMBL/GenBank/DDBJ databases">
        <title>Comparative genomics of Cryptococcus and Kwoniella reveals pathogenesis evolution and contrasting modes of karyotype evolution via chromosome fusion or intercentromeric recombination.</title>
        <authorList>
            <person name="Coelho M.A."/>
            <person name="David-Palma M."/>
            <person name="Shea T."/>
            <person name="Bowers K."/>
            <person name="McGinley-Smith S."/>
            <person name="Mohammad A.W."/>
            <person name="Gnirke A."/>
            <person name="Yurkov A.M."/>
            <person name="Nowrousian M."/>
            <person name="Sun S."/>
            <person name="Cuomo C.A."/>
            <person name="Heitman J."/>
        </authorList>
    </citation>
    <scope>NUCLEOTIDE SEQUENCE</scope>
    <source>
        <strain evidence="4">CBS 10737</strain>
    </source>
</reference>
<keyword evidence="2" id="KW-0812">Transmembrane</keyword>
<feature type="region of interest" description="Disordered" evidence="1">
    <location>
        <begin position="1"/>
        <end position="21"/>
    </location>
</feature>
<evidence type="ECO:0000313" key="4">
    <source>
        <dbReference type="EMBL" id="WWC69557.1"/>
    </source>
</evidence>
<sequence length="102" mass="11950">MNYKRQDDDLTSTSRREINFSPPPAGPYSTFTLYIVSGLFFLISILSFLLGLSYIHCPFNIFPIIKPICQDEHYKYLIPLLIPVTAWFAIANWIGWEYFKYS</sequence>
<dbReference type="Pfam" id="PF15159">
    <property type="entry name" value="PIG-Y"/>
    <property type="match status" value="1"/>
</dbReference>
<dbReference type="Proteomes" id="UP000094020">
    <property type="component" value="Chromosome 4"/>
</dbReference>
<keyword evidence="2" id="KW-0472">Membrane</keyword>
<dbReference type="KEGG" id="kpin:30169866"/>
<feature type="transmembrane region" description="Helical" evidence="2">
    <location>
        <begin position="31"/>
        <end position="55"/>
    </location>
</feature>
<evidence type="ECO:0000313" key="3">
    <source>
        <dbReference type="EMBL" id="OCF52211.1"/>
    </source>
</evidence>
<evidence type="ECO:0000313" key="5">
    <source>
        <dbReference type="Proteomes" id="UP000094020"/>
    </source>
</evidence>
<feature type="transmembrane region" description="Helical" evidence="2">
    <location>
        <begin position="76"/>
        <end position="96"/>
    </location>
</feature>
<evidence type="ECO:0000256" key="1">
    <source>
        <dbReference type="SAM" id="MobiDB-lite"/>
    </source>
</evidence>
<gene>
    <name evidence="3" type="ORF">I206_01497</name>
    <name evidence="4" type="ORF">I206_103499</name>
</gene>
<reference evidence="3" key="1">
    <citation type="submission" date="2013-07" db="EMBL/GenBank/DDBJ databases">
        <title>The Genome Sequence of Cryptococcus pinus CBS10737.</title>
        <authorList>
            <consortium name="The Broad Institute Genome Sequencing Platform"/>
            <person name="Cuomo C."/>
            <person name="Litvintseva A."/>
            <person name="Chen Y."/>
            <person name="Heitman J."/>
            <person name="Sun S."/>
            <person name="Springer D."/>
            <person name="Dromer F."/>
            <person name="Young S.K."/>
            <person name="Zeng Q."/>
            <person name="Gargeya S."/>
            <person name="Fitzgerald M."/>
            <person name="Abouelleil A."/>
            <person name="Alvarado L."/>
            <person name="Berlin A.M."/>
            <person name="Chapman S.B."/>
            <person name="Dewar J."/>
            <person name="Goldberg J."/>
            <person name="Griggs A."/>
            <person name="Gujja S."/>
            <person name="Hansen M."/>
            <person name="Howarth C."/>
            <person name="Imamovic A."/>
            <person name="Larimer J."/>
            <person name="McCowan C."/>
            <person name="Murphy C."/>
            <person name="Pearson M."/>
            <person name="Priest M."/>
            <person name="Roberts A."/>
            <person name="Saif S."/>
            <person name="Shea T."/>
            <person name="Sykes S."/>
            <person name="Wortman J."/>
            <person name="Nusbaum C."/>
            <person name="Birren B."/>
        </authorList>
    </citation>
    <scope>NUCLEOTIDE SEQUENCE [LARGE SCALE GENOMIC DNA]</scope>
    <source>
        <strain evidence="3">CBS 10737</strain>
    </source>
</reference>
<dbReference type="EMBL" id="KI894008">
    <property type="protein sequence ID" value="OCF52211.1"/>
    <property type="molecule type" value="Genomic_DNA"/>
</dbReference>
<accession>A0A1B9I9X8</accession>
<dbReference type="EMBL" id="CP144522">
    <property type="protein sequence ID" value="WWC69557.1"/>
    <property type="molecule type" value="Genomic_DNA"/>
</dbReference>